<name>A0A4D4JAR4_9PSEU</name>
<comment type="caution">
    <text evidence="2">The sequence shown here is derived from an EMBL/GenBank/DDBJ whole genome shotgun (WGS) entry which is preliminary data.</text>
</comment>
<protein>
    <recommendedName>
        <fullName evidence="4">Intracellular septation protein A</fullName>
    </recommendedName>
</protein>
<gene>
    <name evidence="2" type="ORF">GTS_31590</name>
</gene>
<evidence type="ECO:0000256" key="1">
    <source>
        <dbReference type="SAM" id="Phobius"/>
    </source>
</evidence>
<feature type="transmembrane region" description="Helical" evidence="1">
    <location>
        <begin position="78"/>
        <end position="95"/>
    </location>
</feature>
<keyword evidence="3" id="KW-1185">Reference proteome</keyword>
<feature type="transmembrane region" description="Helical" evidence="1">
    <location>
        <begin position="134"/>
        <end position="153"/>
    </location>
</feature>
<reference evidence="3" key="1">
    <citation type="submission" date="2019-04" db="EMBL/GenBank/DDBJ databases">
        <title>Draft genome sequence of Pseudonocardiaceae bacterium SL3-2-4.</title>
        <authorList>
            <person name="Ningsih F."/>
            <person name="Yokota A."/>
            <person name="Sakai Y."/>
            <person name="Nanatani K."/>
            <person name="Yabe S."/>
            <person name="Oetari A."/>
            <person name="Sjamsuridzal W."/>
        </authorList>
    </citation>
    <scope>NUCLEOTIDE SEQUENCE [LARGE SCALE GENOMIC DNA]</scope>
    <source>
        <strain evidence="3">SL3-2-4</strain>
    </source>
</reference>
<sequence length="287" mass="30251">MLGQPVDIRWVERVAADRLPCLARIPLGTVPPAARSIGGGVARAAAATQGVTMAQDDGPGDAGEHEVSGAAPAGQRPAVSFAATVLLAVLLPYGTYRLLLDYDFESVDALVLAAVFPVGLATVDLALRRRPDPLTGLSVLTIALGIAAGELTVDPRLALARYSLFSGGFAVVLLGSLAVGRPLAFVLCRTFVARHDPEIERVWLNRWRGCPALRATLRRITAAWSVLLLADAAARVAVAYTLPVTRATTVSHLAAVLAVALLLAVTAGYLRRGLPAIRWEFAEQDRA</sequence>
<feature type="transmembrane region" description="Helical" evidence="1">
    <location>
        <begin position="159"/>
        <end position="179"/>
    </location>
</feature>
<proteinExistence type="predicted"/>
<dbReference type="Proteomes" id="UP000298860">
    <property type="component" value="Unassembled WGS sequence"/>
</dbReference>
<feature type="transmembrane region" description="Helical" evidence="1">
    <location>
        <begin position="222"/>
        <end position="243"/>
    </location>
</feature>
<evidence type="ECO:0000313" key="3">
    <source>
        <dbReference type="Proteomes" id="UP000298860"/>
    </source>
</evidence>
<evidence type="ECO:0008006" key="4">
    <source>
        <dbReference type="Google" id="ProtNLM"/>
    </source>
</evidence>
<keyword evidence="1" id="KW-0472">Membrane</keyword>
<feature type="transmembrane region" description="Helical" evidence="1">
    <location>
        <begin position="107"/>
        <end position="127"/>
    </location>
</feature>
<dbReference type="AlphaFoldDB" id="A0A4D4JAR4"/>
<keyword evidence="1" id="KW-0812">Transmembrane</keyword>
<evidence type="ECO:0000313" key="2">
    <source>
        <dbReference type="EMBL" id="GDY31526.1"/>
    </source>
</evidence>
<keyword evidence="1" id="KW-1133">Transmembrane helix</keyword>
<dbReference type="EMBL" id="BJFL01000015">
    <property type="protein sequence ID" value="GDY31526.1"/>
    <property type="molecule type" value="Genomic_DNA"/>
</dbReference>
<feature type="transmembrane region" description="Helical" evidence="1">
    <location>
        <begin position="249"/>
        <end position="270"/>
    </location>
</feature>
<organism evidence="2 3">
    <name type="scientific">Gandjariella thermophila</name>
    <dbReference type="NCBI Taxonomy" id="1931992"/>
    <lineage>
        <taxon>Bacteria</taxon>
        <taxon>Bacillati</taxon>
        <taxon>Actinomycetota</taxon>
        <taxon>Actinomycetes</taxon>
        <taxon>Pseudonocardiales</taxon>
        <taxon>Pseudonocardiaceae</taxon>
        <taxon>Gandjariella</taxon>
    </lineage>
</organism>
<dbReference type="NCBIfam" id="NF041646">
    <property type="entry name" value="VC0807_fam"/>
    <property type="match status" value="1"/>
</dbReference>
<accession>A0A4D4JAR4</accession>